<reference evidence="2 3" key="2">
    <citation type="journal article" date="2017" name="Front. Plant Sci.">
        <title>Gene Classification and Mining of Molecular Markers Useful in Red Clover (Trifolium pratense) Breeding.</title>
        <authorList>
            <person name="Istvanek J."/>
            <person name="Dluhosova J."/>
            <person name="Dluhos P."/>
            <person name="Patkova L."/>
            <person name="Nedelnik J."/>
            <person name="Repkova J."/>
        </authorList>
    </citation>
    <scope>NUCLEOTIDE SEQUENCE [LARGE SCALE GENOMIC DNA]</scope>
    <source>
        <strain evidence="3">cv. Tatra</strain>
        <tissue evidence="2">Young leaves</tissue>
    </source>
</reference>
<sequence>MAPPPPNKKKLYYLIGFSVLHLLVLGAYLAMHHGLIQLFGEGRYVVYTLFLVIELGFGLSFIMMIPLPGEGIALGYFSLIMAITVTSILITYFVNPFSFIVAKYVWIPLTGYVMGFLKYGMCYEILTKHPHLRSETQEPLLGPPANPVNLR</sequence>
<accession>A0A2K3MW09</accession>
<comment type="caution">
    <text evidence="2">The sequence shown here is derived from an EMBL/GenBank/DDBJ whole genome shotgun (WGS) entry which is preliminary data.</text>
</comment>
<dbReference type="Gramene" id="Tp57577_TGAC_v2_mRNA41060">
    <property type="protein sequence ID" value="Tp57577_TGAC_v2_mRNA41060"/>
    <property type="gene ID" value="Tp57577_TGAC_v2_gene39712"/>
</dbReference>
<reference evidence="2 3" key="1">
    <citation type="journal article" date="2014" name="Am. J. Bot.">
        <title>Genome assembly and annotation for red clover (Trifolium pratense; Fabaceae).</title>
        <authorList>
            <person name="Istvanek J."/>
            <person name="Jaros M."/>
            <person name="Krenek A."/>
            <person name="Repkova J."/>
        </authorList>
    </citation>
    <scope>NUCLEOTIDE SEQUENCE [LARGE SCALE GENOMIC DNA]</scope>
    <source>
        <strain evidence="3">cv. Tatra</strain>
        <tissue evidence="2">Young leaves</tissue>
    </source>
</reference>
<feature type="transmembrane region" description="Helical" evidence="1">
    <location>
        <begin position="12"/>
        <end position="32"/>
    </location>
</feature>
<keyword evidence="1" id="KW-0812">Transmembrane</keyword>
<keyword evidence="1" id="KW-1133">Transmembrane helix</keyword>
<dbReference type="AlphaFoldDB" id="A0A2K3MW09"/>
<feature type="transmembrane region" description="Helical" evidence="1">
    <location>
        <begin position="72"/>
        <end position="94"/>
    </location>
</feature>
<organism evidence="2 3">
    <name type="scientific">Trifolium pratense</name>
    <name type="common">Red clover</name>
    <dbReference type="NCBI Taxonomy" id="57577"/>
    <lineage>
        <taxon>Eukaryota</taxon>
        <taxon>Viridiplantae</taxon>
        <taxon>Streptophyta</taxon>
        <taxon>Embryophyta</taxon>
        <taxon>Tracheophyta</taxon>
        <taxon>Spermatophyta</taxon>
        <taxon>Magnoliopsida</taxon>
        <taxon>eudicotyledons</taxon>
        <taxon>Gunneridae</taxon>
        <taxon>Pentapetalae</taxon>
        <taxon>rosids</taxon>
        <taxon>fabids</taxon>
        <taxon>Fabales</taxon>
        <taxon>Fabaceae</taxon>
        <taxon>Papilionoideae</taxon>
        <taxon>50 kb inversion clade</taxon>
        <taxon>NPAAA clade</taxon>
        <taxon>Hologalegina</taxon>
        <taxon>IRL clade</taxon>
        <taxon>Trifolieae</taxon>
        <taxon>Trifolium</taxon>
    </lineage>
</organism>
<evidence type="ECO:0000256" key="1">
    <source>
        <dbReference type="SAM" id="Phobius"/>
    </source>
</evidence>
<name>A0A2K3MW09_TRIPR</name>
<dbReference type="Proteomes" id="UP000236291">
    <property type="component" value="Unassembled WGS sequence"/>
</dbReference>
<proteinExistence type="predicted"/>
<evidence type="ECO:0000313" key="2">
    <source>
        <dbReference type="EMBL" id="PNX94998.1"/>
    </source>
</evidence>
<dbReference type="EMBL" id="ASHM01013028">
    <property type="protein sequence ID" value="PNX94998.1"/>
    <property type="molecule type" value="Genomic_DNA"/>
</dbReference>
<gene>
    <name evidence="2" type="ORF">L195_g018180</name>
</gene>
<feature type="transmembrane region" description="Helical" evidence="1">
    <location>
        <begin position="106"/>
        <end position="126"/>
    </location>
</feature>
<protein>
    <submittedName>
        <fullName evidence="2">Uncharacterized protein</fullName>
    </submittedName>
</protein>
<feature type="transmembrane region" description="Helical" evidence="1">
    <location>
        <begin position="44"/>
        <end position="65"/>
    </location>
</feature>
<keyword evidence="1" id="KW-0472">Membrane</keyword>
<evidence type="ECO:0000313" key="3">
    <source>
        <dbReference type="Proteomes" id="UP000236291"/>
    </source>
</evidence>